<comment type="subunit">
    <text evidence="6">Homodimer.</text>
</comment>
<feature type="binding site" evidence="6">
    <location>
        <position position="66"/>
    </location>
    <ligand>
        <name>Zn(2+)</name>
        <dbReference type="ChEBI" id="CHEBI:29105"/>
        <note>catalytic</note>
    </ligand>
</feature>
<keyword evidence="3 6" id="KW-0378">Hydrolase</keyword>
<evidence type="ECO:0000256" key="4">
    <source>
        <dbReference type="ARBA" id="ARBA00022833"/>
    </source>
</evidence>
<evidence type="ECO:0000256" key="3">
    <source>
        <dbReference type="ARBA" id="ARBA00022801"/>
    </source>
</evidence>
<dbReference type="Gene3D" id="3.40.140.10">
    <property type="entry name" value="Cytidine Deaminase, domain 2"/>
    <property type="match status" value="1"/>
</dbReference>
<proteinExistence type="inferred from homology"/>
<evidence type="ECO:0000259" key="7">
    <source>
        <dbReference type="PROSITE" id="PS51747"/>
    </source>
</evidence>
<dbReference type="CDD" id="cd01285">
    <property type="entry name" value="nucleoside_deaminase"/>
    <property type="match status" value="1"/>
</dbReference>
<dbReference type="EMBL" id="AP026798">
    <property type="protein sequence ID" value="BDR52230.1"/>
    <property type="molecule type" value="Genomic_DNA"/>
</dbReference>
<feature type="binding site" evidence="6">
    <location>
        <position position="96"/>
    </location>
    <ligand>
        <name>Zn(2+)</name>
        <dbReference type="ChEBI" id="CHEBI:29105"/>
        <note>catalytic</note>
    </ligand>
</feature>
<accession>A0ABM8B657</accession>
<evidence type="ECO:0000256" key="1">
    <source>
        <dbReference type="ARBA" id="ARBA00022694"/>
    </source>
</evidence>
<evidence type="ECO:0000256" key="2">
    <source>
        <dbReference type="ARBA" id="ARBA00022723"/>
    </source>
</evidence>
<dbReference type="Pfam" id="PF00383">
    <property type="entry name" value="dCMP_cyt_deam_1"/>
    <property type="match status" value="1"/>
</dbReference>
<keyword evidence="4 6" id="KW-0862">Zinc</keyword>
<dbReference type="Proteomes" id="UP001321766">
    <property type="component" value="Chromosome"/>
</dbReference>
<dbReference type="InterPro" id="IPR002125">
    <property type="entry name" value="CMP_dCMP_dom"/>
</dbReference>
<dbReference type="EC" id="3.5.4.33" evidence="6"/>
<dbReference type="SUPFAM" id="SSF53927">
    <property type="entry name" value="Cytidine deaminase-like"/>
    <property type="match status" value="1"/>
</dbReference>
<dbReference type="PROSITE" id="PS51747">
    <property type="entry name" value="CYT_DCMP_DEAMINASES_2"/>
    <property type="match status" value="1"/>
</dbReference>
<reference evidence="8 9" key="1">
    <citation type="journal article" date="2023" name="Microbiol. Spectr.">
        <title>Symbiosis of Carpenter Bees with Uncharacterized Lactic Acid Bacteria Showing NAD Auxotrophy.</title>
        <authorList>
            <person name="Kawasaki S."/>
            <person name="Ozawa K."/>
            <person name="Mori T."/>
            <person name="Yamamoto A."/>
            <person name="Ito M."/>
            <person name="Ohkuma M."/>
            <person name="Sakamoto M."/>
            <person name="Matsutani M."/>
        </authorList>
    </citation>
    <scope>NUCLEOTIDE SEQUENCE [LARGE SCALE GENOMIC DNA]</scope>
    <source>
        <strain evidence="8 9">Kim37-2</strain>
    </source>
</reference>
<evidence type="ECO:0000313" key="8">
    <source>
        <dbReference type="EMBL" id="BDR52230.1"/>
    </source>
</evidence>
<name>A0ABM8B657_9BIFI</name>
<feature type="domain" description="CMP/dCMP-type deaminase" evidence="7">
    <location>
        <begin position="14"/>
        <end position="126"/>
    </location>
</feature>
<feature type="active site" description="Proton donor" evidence="6">
    <location>
        <position position="68"/>
    </location>
</feature>
<dbReference type="InterPro" id="IPR016193">
    <property type="entry name" value="Cytidine_deaminase-like"/>
</dbReference>
<dbReference type="PANTHER" id="PTHR11079">
    <property type="entry name" value="CYTOSINE DEAMINASE FAMILY MEMBER"/>
    <property type="match status" value="1"/>
</dbReference>
<comment type="cofactor">
    <cofactor evidence="6">
        <name>Zn(2+)</name>
        <dbReference type="ChEBI" id="CHEBI:29105"/>
    </cofactor>
    <text evidence="6">Binds 1 zinc ion per subunit.</text>
</comment>
<dbReference type="InterPro" id="IPR028883">
    <property type="entry name" value="tRNA_aden_deaminase"/>
</dbReference>
<sequence>MCHTSSVNVSNSRQLWAPAMAQALQEAARAGAQGDVPVGAVVLDSRGQVVSTGRNQREAQGDPLSHAEMEALRSAASALGTWNLSACTLLVTLEPCPMCAGAALSCHIDRIVFGAWDPKMGACGSVWDLPRDPHIGAHPEIVGGFAESDCAAVLNDFFAARRR</sequence>
<evidence type="ECO:0000256" key="5">
    <source>
        <dbReference type="ARBA" id="ARBA00048045"/>
    </source>
</evidence>
<dbReference type="PANTHER" id="PTHR11079:SF202">
    <property type="entry name" value="TRNA-SPECIFIC ADENOSINE DEAMINASE"/>
    <property type="match status" value="1"/>
</dbReference>
<dbReference type="HAMAP" id="MF_00972">
    <property type="entry name" value="tRNA_aden_deaminase"/>
    <property type="match status" value="1"/>
</dbReference>
<keyword evidence="1 6" id="KW-0819">tRNA processing</keyword>
<evidence type="ECO:0000256" key="6">
    <source>
        <dbReference type="HAMAP-Rule" id="MF_00972"/>
    </source>
</evidence>
<feature type="binding site" evidence="6">
    <location>
        <position position="99"/>
    </location>
    <ligand>
        <name>Zn(2+)</name>
        <dbReference type="ChEBI" id="CHEBI:29105"/>
        <note>catalytic</note>
    </ligand>
</feature>
<keyword evidence="2 6" id="KW-0479">Metal-binding</keyword>
<protein>
    <recommendedName>
        <fullName evidence="6">tRNA-specific adenosine deaminase</fullName>
        <ecNumber evidence="6">3.5.4.33</ecNumber>
    </recommendedName>
</protein>
<evidence type="ECO:0000313" key="9">
    <source>
        <dbReference type="Proteomes" id="UP001321766"/>
    </source>
</evidence>
<keyword evidence="9" id="KW-1185">Reference proteome</keyword>
<gene>
    <name evidence="8" type="primary">mesJ</name>
    <name evidence="6" type="synonym">tadA</name>
    <name evidence="8" type="ORF">KIM372_01370</name>
</gene>
<comment type="catalytic activity">
    <reaction evidence="5 6">
        <text>adenosine(34) in tRNA + H2O + H(+) = inosine(34) in tRNA + NH4(+)</text>
        <dbReference type="Rhea" id="RHEA:43168"/>
        <dbReference type="Rhea" id="RHEA-COMP:10373"/>
        <dbReference type="Rhea" id="RHEA-COMP:10374"/>
        <dbReference type="ChEBI" id="CHEBI:15377"/>
        <dbReference type="ChEBI" id="CHEBI:15378"/>
        <dbReference type="ChEBI" id="CHEBI:28938"/>
        <dbReference type="ChEBI" id="CHEBI:74411"/>
        <dbReference type="ChEBI" id="CHEBI:82852"/>
        <dbReference type="EC" id="3.5.4.33"/>
    </reaction>
</comment>
<organism evidence="8 9">
    <name type="scientific">Bombiscardovia nodaiensis</name>
    <dbReference type="NCBI Taxonomy" id="2932181"/>
    <lineage>
        <taxon>Bacteria</taxon>
        <taxon>Bacillati</taxon>
        <taxon>Actinomycetota</taxon>
        <taxon>Actinomycetes</taxon>
        <taxon>Bifidobacteriales</taxon>
        <taxon>Bifidobacteriaceae</taxon>
        <taxon>Bombiscardovia</taxon>
    </lineage>
</organism>
<comment type="similarity">
    <text evidence="6">Belongs to the cytidine and deoxycytidylate deaminase family.</text>
</comment>
<comment type="function">
    <text evidence="6">Catalyzes the deamination of adenosine to inosine at the wobble position 34 of tRNA(Arg2).</text>
</comment>